<dbReference type="AlphaFoldDB" id="A0A265N8R6"/>
<evidence type="ECO:0000256" key="1">
    <source>
        <dbReference type="SAM" id="MobiDB-lite"/>
    </source>
</evidence>
<keyword evidence="4" id="KW-1185">Reference proteome</keyword>
<evidence type="ECO:0000313" key="3">
    <source>
        <dbReference type="EMBL" id="OZU87854.1"/>
    </source>
</evidence>
<dbReference type="RefSeq" id="WP_094886542.1">
    <property type="nucleotide sequence ID" value="NZ_NPMS01000007.1"/>
</dbReference>
<evidence type="ECO:0000313" key="4">
    <source>
        <dbReference type="Proteomes" id="UP000216498"/>
    </source>
</evidence>
<feature type="compositionally biased region" description="Basic and acidic residues" evidence="1">
    <location>
        <begin position="71"/>
        <end position="87"/>
    </location>
</feature>
<dbReference type="EMBL" id="NPMS01000007">
    <property type="protein sequence ID" value="OZU87854.1"/>
    <property type="molecule type" value="Genomic_DNA"/>
</dbReference>
<dbReference type="OrthoDB" id="2939930at2"/>
<accession>A0A265N8R6</accession>
<evidence type="ECO:0000256" key="2">
    <source>
        <dbReference type="SAM" id="SignalP"/>
    </source>
</evidence>
<sequence>MKSRWKLSMVFILFSISILSACNTGNNEPVEQEEEVNDQPVRYEPNPNQNDPDQGNRPFIHDENPNQTDQQMEKGNDRQFDKDRGAE</sequence>
<comment type="caution">
    <text evidence="3">The sequence shown here is derived from an EMBL/GenBank/DDBJ whole genome shotgun (WGS) entry which is preliminary data.</text>
</comment>
<dbReference type="Proteomes" id="UP000216498">
    <property type="component" value="Unassembled WGS sequence"/>
</dbReference>
<reference evidence="3 4" key="1">
    <citation type="submission" date="2017-08" db="EMBL/GenBank/DDBJ databases">
        <title>Virgibacillus indicus sp. nov. and Virgibacillus profoundi sp. nov, two moderately halophilic bacteria isolated from marine sediment by using the Microfluidic Streak Plate.</title>
        <authorList>
            <person name="Xu B."/>
            <person name="Hu B."/>
            <person name="Wang J."/>
            <person name="Zhu Y."/>
            <person name="Huang L."/>
            <person name="Du W."/>
            <person name="Huang Y."/>
        </authorList>
    </citation>
    <scope>NUCLEOTIDE SEQUENCE [LARGE SCALE GENOMIC DNA]</scope>
    <source>
        <strain evidence="3 4">IO3-P2-C2</strain>
    </source>
</reference>
<feature type="signal peptide" evidence="2">
    <location>
        <begin position="1"/>
        <end position="21"/>
    </location>
</feature>
<organism evidence="3 4">
    <name type="scientific">Virgibacillus indicus</name>
    <dbReference type="NCBI Taxonomy" id="2024554"/>
    <lineage>
        <taxon>Bacteria</taxon>
        <taxon>Bacillati</taxon>
        <taxon>Bacillota</taxon>
        <taxon>Bacilli</taxon>
        <taxon>Bacillales</taxon>
        <taxon>Bacillaceae</taxon>
        <taxon>Virgibacillus</taxon>
    </lineage>
</organism>
<proteinExistence type="predicted"/>
<feature type="chain" id="PRO_5039004182" description="Lipoprotein" evidence="2">
    <location>
        <begin position="22"/>
        <end position="87"/>
    </location>
</feature>
<feature type="region of interest" description="Disordered" evidence="1">
    <location>
        <begin position="23"/>
        <end position="87"/>
    </location>
</feature>
<dbReference type="PROSITE" id="PS51257">
    <property type="entry name" value="PROKAR_LIPOPROTEIN"/>
    <property type="match status" value="1"/>
</dbReference>
<protein>
    <recommendedName>
        <fullName evidence="5">Lipoprotein</fullName>
    </recommendedName>
</protein>
<name>A0A265N8R6_9BACI</name>
<gene>
    <name evidence="3" type="ORF">CIL03_14205</name>
</gene>
<keyword evidence="2" id="KW-0732">Signal</keyword>
<evidence type="ECO:0008006" key="5">
    <source>
        <dbReference type="Google" id="ProtNLM"/>
    </source>
</evidence>